<dbReference type="PANTHER" id="PTHR43650">
    <property type="entry name" value="PYROPHOSPHATE--FRUCTOSE 6-PHOSPHATE 1-PHOSPHOTRANSFERASE"/>
    <property type="match status" value="1"/>
</dbReference>
<dbReference type="HAMAP" id="MF_01980">
    <property type="entry name" value="Phosphofructokinase_II_Long"/>
    <property type="match status" value="1"/>
</dbReference>
<feature type="site" description="Important for catalytic activity and substrate specificity; stabilizes the transition state when the phosphoryl donor is PPi; prevents ATP from binding by mimicking the alpha-phosphate group of ATP" evidence="10">
    <location>
        <position position="172"/>
    </location>
</feature>
<comment type="function">
    <text evidence="2 10">Catalyzes the phosphorylation of D-fructose 6-phosphate, the first committing step of glycolysis. Uses inorganic phosphate (PPi) as phosphoryl donor instead of ATP like common ATP-dependent phosphofructokinases (ATP-PFKs), which renders the reaction reversible, and can thus function both in glycolysis and gluconeogenesis. Consistently, PPi-PFK can replace the enzymes of both the forward (ATP-PFK) and reverse (fructose-bisphosphatase (FBPase)) reactions.</text>
</comment>
<dbReference type="SUPFAM" id="SSF53784">
    <property type="entry name" value="Phosphofructokinase"/>
    <property type="match status" value="1"/>
</dbReference>
<dbReference type="InterPro" id="IPR000023">
    <property type="entry name" value="Phosphofructokinase_dom"/>
</dbReference>
<dbReference type="AlphaFoldDB" id="F8L7U2"/>
<gene>
    <name evidence="12" type="primary">pFP-BETA</name>
    <name evidence="10" type="synonym">pfp</name>
    <name evidence="12" type="ordered locus">SNE_A09660</name>
</gene>
<comment type="subunit">
    <text evidence="10">Homodimer.</text>
</comment>
<dbReference type="GO" id="GO:0046872">
    <property type="term" value="F:metal ion binding"/>
    <property type="evidence" value="ECO:0007669"/>
    <property type="project" value="UniProtKB-KW"/>
</dbReference>
<evidence type="ECO:0000256" key="3">
    <source>
        <dbReference type="ARBA" id="ARBA00022490"/>
    </source>
</evidence>
<comment type="catalytic activity">
    <reaction evidence="9 10">
        <text>beta-D-fructose 6-phosphate + diphosphate = beta-D-fructose 1,6-bisphosphate + phosphate + H(+)</text>
        <dbReference type="Rhea" id="RHEA:13613"/>
        <dbReference type="ChEBI" id="CHEBI:15378"/>
        <dbReference type="ChEBI" id="CHEBI:32966"/>
        <dbReference type="ChEBI" id="CHEBI:33019"/>
        <dbReference type="ChEBI" id="CHEBI:43474"/>
        <dbReference type="ChEBI" id="CHEBI:57634"/>
        <dbReference type="EC" id="2.7.1.90"/>
    </reaction>
</comment>
<dbReference type="GO" id="GO:0047334">
    <property type="term" value="F:diphosphate-fructose-6-phosphate 1-phosphotransferase activity"/>
    <property type="evidence" value="ECO:0007669"/>
    <property type="project" value="UniProtKB-EC"/>
</dbReference>
<dbReference type="GO" id="GO:0005524">
    <property type="term" value="F:ATP binding"/>
    <property type="evidence" value="ECO:0007669"/>
    <property type="project" value="InterPro"/>
</dbReference>
<comment type="similarity">
    <text evidence="10">Belongs to the phosphofructokinase type A (PFKA) family. PPi-dependent PFK group II subfamily. Clade 'Long' sub-subfamily.</text>
</comment>
<dbReference type="GO" id="GO:0003872">
    <property type="term" value="F:6-phosphofructokinase activity"/>
    <property type="evidence" value="ECO:0007669"/>
    <property type="project" value="UniProtKB-UniRule"/>
</dbReference>
<keyword evidence="7 10" id="KW-0460">Magnesium</keyword>
<dbReference type="PRINTS" id="PR00476">
    <property type="entry name" value="PHFRCTKINASE"/>
</dbReference>
<feature type="binding site" evidence="10">
    <location>
        <position position="171"/>
    </location>
    <ligand>
        <name>Mg(2+)</name>
        <dbReference type="ChEBI" id="CHEBI:18420"/>
        <note>catalytic</note>
    </ligand>
</feature>
<reference key="1">
    <citation type="journal article" date="2011" name="Mol. Biol. Evol.">
        <title>Unity in variety -- the pan-genome of the Chlamydiae.</title>
        <authorList>
            <person name="Collingro A."/>
            <person name="Tischler P."/>
            <person name="Weinmaier T."/>
            <person name="Penz T."/>
            <person name="Heinz E."/>
            <person name="Brunham R.C."/>
            <person name="Read T.D."/>
            <person name="Bavoil P.M."/>
            <person name="Sachse K."/>
            <person name="Kahane S."/>
            <person name="Friedman M.G."/>
            <person name="Rattei T."/>
            <person name="Myers G.S.A."/>
            <person name="Horn M."/>
        </authorList>
    </citation>
    <scope>NUCLEOTIDE SEQUENCE</scope>
    <source>
        <strain>Z</strain>
    </source>
</reference>
<name>F8L7U2_SIMNZ</name>
<protein>
    <recommendedName>
        <fullName evidence="10">Pyrophosphate--fructose 6-phosphate 1-phosphotransferase</fullName>
        <ecNumber evidence="10">2.7.1.90</ecNumber>
    </recommendedName>
    <alternativeName>
        <fullName evidence="10">6-phosphofructokinase, pyrophosphate dependent</fullName>
    </alternativeName>
    <alternativeName>
        <fullName evidence="10">PPi-dependent phosphofructokinase</fullName>
        <shortName evidence="10">PPi-PFK</shortName>
    </alternativeName>
    <alternativeName>
        <fullName evidence="10">Pyrophosphate-dependent 6-phosphofructose-1-kinase</fullName>
    </alternativeName>
</protein>
<evidence type="ECO:0000256" key="6">
    <source>
        <dbReference type="ARBA" id="ARBA00022777"/>
    </source>
</evidence>
<dbReference type="UniPathway" id="UPA00109">
    <property type="reaction ID" value="UER00182"/>
</dbReference>
<dbReference type="PIRSF" id="PIRSF005677">
    <property type="entry name" value="PPi_PFK_PfpB"/>
    <property type="match status" value="1"/>
</dbReference>
<dbReference type="KEGG" id="sng:SNE_A09660"/>
<evidence type="ECO:0000313" key="12">
    <source>
        <dbReference type="EMBL" id="CCB88843.1"/>
    </source>
</evidence>
<comment type="subcellular location">
    <subcellularLocation>
        <location evidence="10">Cytoplasm</location>
    </subcellularLocation>
</comment>
<feature type="domain" description="Phosphofructokinase" evidence="11">
    <location>
        <begin position="69"/>
        <end position="344"/>
    </location>
</feature>
<comment type="cofactor">
    <cofactor evidence="1 10">
        <name>Mg(2+)</name>
        <dbReference type="ChEBI" id="CHEBI:18420"/>
    </cofactor>
</comment>
<keyword evidence="3 10" id="KW-0963">Cytoplasm</keyword>
<dbReference type="NCBIfam" id="NF005482">
    <property type="entry name" value="PRK07085.1"/>
    <property type="match status" value="1"/>
</dbReference>
<dbReference type="Gene3D" id="3.40.50.450">
    <property type="match status" value="1"/>
</dbReference>
<feature type="binding site" description="in other chain" evidence="10">
    <location>
        <begin position="403"/>
        <end position="406"/>
    </location>
    <ligand>
        <name>substrate</name>
        <note>ligand shared between dimeric partners</note>
    </ligand>
</feature>
<keyword evidence="6 10" id="KW-0418">Kinase</keyword>
<comment type="caution">
    <text evidence="10">Lacks conserved residue(s) required for the propagation of feature annotation.</text>
</comment>
<dbReference type="InterPro" id="IPR022953">
    <property type="entry name" value="ATP_PFK"/>
</dbReference>
<feature type="binding site" evidence="10">
    <location>
        <position position="77"/>
    </location>
    <ligand>
        <name>diphosphate</name>
        <dbReference type="ChEBI" id="CHEBI:33019"/>
    </ligand>
</feature>
<evidence type="ECO:0000256" key="1">
    <source>
        <dbReference type="ARBA" id="ARBA00001946"/>
    </source>
</evidence>
<dbReference type="GO" id="GO:0006002">
    <property type="term" value="P:fructose 6-phosphate metabolic process"/>
    <property type="evidence" value="ECO:0007669"/>
    <property type="project" value="InterPro"/>
</dbReference>
<keyword evidence="8 10" id="KW-0324">Glycolysis</keyword>
<dbReference type="InterPro" id="IPR011183">
    <property type="entry name" value="PfpB_PPi_PFK"/>
</dbReference>
<dbReference type="eggNOG" id="COG0205">
    <property type="taxonomic scope" value="Bacteria"/>
</dbReference>
<dbReference type="RefSeq" id="WP_013943310.1">
    <property type="nucleotide sequence ID" value="NC_015713.1"/>
</dbReference>
<feature type="binding site" description="in other chain" evidence="10">
    <location>
        <position position="307"/>
    </location>
    <ligand>
        <name>substrate</name>
        <note>ligand shared between dimeric partners</note>
    </ligand>
</feature>
<evidence type="ECO:0000256" key="9">
    <source>
        <dbReference type="ARBA" id="ARBA00048072"/>
    </source>
</evidence>
<sequence length="525" mass="57934">MTPLQKKRLSYIPKKPTILADLNAITFAEKGATEAIGDKGEIQKRFPQTYGRPLIKMTHGKGGASKPLKVGVVLSGGQAAGGHNVITGLFDALKKIHPESHLFGFLGGPSGIVDGKYRDLSEDELANYRNQGGFDLIGSGRTKIESEEQFAKSLEVAKALELNGLVVIGGDDSNTNAALLAEYFIDKGCKTRVIGVPKTIDGDLQNEHVAISFGFDTACKTYSEMIGNIARDALSAKKYTHFIKLMGRSASHIALECALQTQPNYVLIGEEVEAKNQTLQAIAQDLIDVIERRGKEGKNYGVILIPEGLIEFIPEMKTLIQELNMLLAQEGGSIEGLSAPSKKTFDYLPKEIQDQLLLDRDPHGNVQVSHIQTEMLLSHVVKAELKKRNFQGKFNAIHHFFGYEGRSCFPSNFDATYCYSLGIVSALLIREGFTGYMSCVTNLREPVEAWGVIGIPITSLMNMEVRKGKEKPVIQKALVDLKGQAFKRFARDRDKWKLQDHYQFPGPIQFEGDPSYTDQIPKILS</sequence>
<dbReference type="Gene3D" id="1.10.10.480">
    <property type="entry name" value="Phosphofructokinase, domain 3"/>
    <property type="match status" value="1"/>
</dbReference>
<dbReference type="EC" id="2.7.1.90" evidence="10"/>
<evidence type="ECO:0000256" key="7">
    <source>
        <dbReference type="ARBA" id="ARBA00022842"/>
    </source>
</evidence>
<dbReference type="Pfam" id="PF00365">
    <property type="entry name" value="PFK"/>
    <property type="match status" value="1"/>
</dbReference>
<feature type="binding site" description="in other chain" evidence="10">
    <location>
        <begin position="199"/>
        <end position="201"/>
    </location>
    <ligand>
        <name>substrate</name>
        <note>ligand shared between dimeric partners</note>
    </ligand>
</feature>
<dbReference type="STRING" id="331113.SNE_A09660"/>
<dbReference type="InterPro" id="IPR035966">
    <property type="entry name" value="PKF_sf"/>
</dbReference>
<comment type="pathway">
    <text evidence="10">Carbohydrate degradation; glycolysis; D-glyceraldehyde 3-phosphate and glycerone phosphate from D-glucose: step 3/4.</text>
</comment>
<dbReference type="PANTHER" id="PTHR43650:SF1">
    <property type="entry name" value="PYROPHOSPHATE--FRUCTOSE 6-PHOSPHATE 1-PHOSPHOTRANSFERASE SUBUNIT BETA 2"/>
    <property type="match status" value="1"/>
</dbReference>
<evidence type="ECO:0000313" key="13">
    <source>
        <dbReference type="Proteomes" id="UP000000496"/>
    </source>
</evidence>
<evidence type="ECO:0000256" key="5">
    <source>
        <dbReference type="ARBA" id="ARBA00022723"/>
    </source>
</evidence>
<organism evidence="12 13">
    <name type="scientific">Simkania negevensis (strain ATCC VR-1471 / DSM 27360 / Z)</name>
    <dbReference type="NCBI Taxonomy" id="331113"/>
    <lineage>
        <taxon>Bacteria</taxon>
        <taxon>Pseudomonadati</taxon>
        <taxon>Chlamydiota</taxon>
        <taxon>Chlamydiia</taxon>
        <taxon>Parachlamydiales</taxon>
        <taxon>Simkaniaceae</taxon>
        <taxon>Simkania</taxon>
    </lineage>
</organism>
<keyword evidence="5 10" id="KW-0479">Metal-binding</keyword>
<evidence type="ECO:0000256" key="10">
    <source>
        <dbReference type="HAMAP-Rule" id="MF_01980"/>
    </source>
</evidence>
<dbReference type="NCBIfam" id="TIGR02477">
    <property type="entry name" value="PFKA_PPi"/>
    <property type="match status" value="1"/>
</dbReference>
<proteinExistence type="inferred from homology"/>
<dbReference type="HOGENOM" id="CLU_022288_2_0_0"/>
<accession>F8L7U2</accession>
<feature type="binding site" evidence="10">
    <location>
        <begin position="238"/>
        <end position="239"/>
    </location>
    <ligand>
        <name>substrate</name>
        <note>ligand shared between dimeric partners</note>
    </ligand>
</feature>
<evidence type="ECO:0000256" key="4">
    <source>
        <dbReference type="ARBA" id="ARBA00022679"/>
    </source>
</evidence>
<dbReference type="GO" id="GO:0005829">
    <property type="term" value="C:cytosol"/>
    <property type="evidence" value="ECO:0007669"/>
    <property type="project" value="TreeGrafter"/>
</dbReference>
<reference evidence="12 13" key="2">
    <citation type="journal article" date="2011" name="Mol. Biol. Evol.">
        <title>Unity in variety--the pan-genome of the Chlamydiae.</title>
        <authorList>
            <person name="Collingro A."/>
            <person name="Tischler P."/>
            <person name="Weinmaier T."/>
            <person name="Penz T."/>
            <person name="Heinz E."/>
            <person name="Brunham R.C."/>
            <person name="Read T.D."/>
            <person name="Bavoil P.M."/>
            <person name="Sachse K."/>
            <person name="Kahane S."/>
            <person name="Friedman M.G."/>
            <person name="Rattei T."/>
            <person name="Myers G.S."/>
            <person name="Horn M."/>
        </authorList>
    </citation>
    <scope>NUCLEOTIDE SEQUENCE [LARGE SCALE GENOMIC DNA]</scope>
    <source>
        <strain evidence="13">ATCC VR-1471 / Z</strain>
    </source>
</reference>
<dbReference type="Gene3D" id="3.40.50.460">
    <property type="entry name" value="Phosphofructokinase domain"/>
    <property type="match status" value="1"/>
</dbReference>
<feature type="site" description="Important for catalytic activity; stabilizes the transition state when the phosphoryl donor is PPi" evidence="10">
    <location>
        <position position="198"/>
    </location>
</feature>
<evidence type="ECO:0000256" key="8">
    <source>
        <dbReference type="ARBA" id="ARBA00023152"/>
    </source>
</evidence>
<keyword evidence="13" id="KW-1185">Reference proteome</keyword>
<feature type="active site" description="Proton acceptor" evidence="10">
    <location>
        <position position="201"/>
    </location>
</feature>
<comment type="activity regulation">
    <text evidence="10">Non-allosteric.</text>
</comment>
<dbReference type="GO" id="GO:0009749">
    <property type="term" value="P:response to glucose"/>
    <property type="evidence" value="ECO:0007669"/>
    <property type="project" value="TreeGrafter"/>
</dbReference>
<dbReference type="EMBL" id="FR872582">
    <property type="protein sequence ID" value="CCB88843.1"/>
    <property type="molecule type" value="Genomic_DNA"/>
</dbReference>
<keyword evidence="4 10" id="KW-0808">Transferase</keyword>
<evidence type="ECO:0000259" key="11">
    <source>
        <dbReference type="Pfam" id="PF00365"/>
    </source>
</evidence>
<feature type="binding site" description="in other chain" evidence="10">
    <location>
        <begin position="246"/>
        <end position="248"/>
    </location>
    <ligand>
        <name>substrate</name>
        <note>ligand shared between dimeric partners</note>
    </ligand>
</feature>
<dbReference type="Proteomes" id="UP000000496">
    <property type="component" value="Chromosome gsn.131"/>
</dbReference>
<evidence type="ECO:0000256" key="2">
    <source>
        <dbReference type="ARBA" id="ARBA00003138"/>
    </source>
</evidence>